<dbReference type="PANTHER" id="PTHR30273">
    <property type="entry name" value="PERIPLASMIC SIGNAL SENSOR AND SIGMA FACTOR ACTIVATOR FECR-RELATED"/>
    <property type="match status" value="1"/>
</dbReference>
<organism evidence="3 4">
    <name type="scientific">Candidatus Andeanibacterium colombiense</name>
    <dbReference type="NCBI Taxonomy" id="3121345"/>
    <lineage>
        <taxon>Bacteria</taxon>
        <taxon>Pseudomonadati</taxon>
        <taxon>Pseudomonadota</taxon>
        <taxon>Alphaproteobacteria</taxon>
        <taxon>Sphingomonadales</taxon>
        <taxon>Sphingomonadaceae</taxon>
        <taxon>Candidatus Andeanibacterium</taxon>
    </lineage>
</organism>
<dbReference type="GO" id="GO:0016989">
    <property type="term" value="F:sigma factor antagonist activity"/>
    <property type="evidence" value="ECO:0007669"/>
    <property type="project" value="TreeGrafter"/>
</dbReference>
<dbReference type="EMBL" id="CP119316">
    <property type="protein sequence ID" value="WEK48355.1"/>
    <property type="molecule type" value="Genomic_DNA"/>
</dbReference>
<accession>A0AAJ6BRA2</accession>
<evidence type="ECO:0000313" key="4">
    <source>
        <dbReference type="Proteomes" id="UP001218362"/>
    </source>
</evidence>
<feature type="domain" description="FecR N-terminal" evidence="2">
    <location>
        <begin position="17"/>
        <end position="56"/>
    </location>
</feature>
<protein>
    <submittedName>
        <fullName evidence="3">FecR domain-containing protein</fullName>
    </submittedName>
</protein>
<dbReference type="InterPro" id="IPR032623">
    <property type="entry name" value="FecR_N"/>
</dbReference>
<dbReference type="Gene3D" id="2.60.120.1440">
    <property type="match status" value="1"/>
</dbReference>
<dbReference type="PIRSF" id="PIRSF018266">
    <property type="entry name" value="FecR"/>
    <property type="match status" value="1"/>
</dbReference>
<dbReference type="KEGG" id="acob:P0Y56_08695"/>
<evidence type="ECO:0000259" key="2">
    <source>
        <dbReference type="Pfam" id="PF16220"/>
    </source>
</evidence>
<evidence type="ECO:0000313" key="3">
    <source>
        <dbReference type="EMBL" id="WEK48355.1"/>
    </source>
</evidence>
<dbReference type="AlphaFoldDB" id="A0AAJ6BRA2"/>
<evidence type="ECO:0000259" key="1">
    <source>
        <dbReference type="Pfam" id="PF04773"/>
    </source>
</evidence>
<proteinExistence type="predicted"/>
<dbReference type="Pfam" id="PF16220">
    <property type="entry name" value="DUF4880"/>
    <property type="match status" value="1"/>
</dbReference>
<dbReference type="InterPro" id="IPR012373">
    <property type="entry name" value="Ferrdict_sens_TM"/>
</dbReference>
<sequence length="318" mass="34166">MDETAPSSPRASRGIERAASRWLARQSLGTLGEDERAEFEDWLCRDPAHFDAFERLSGTLSALDGSAAVVREADRRARTAARKNSVRRTGAALTLACLALAGTLAATDFRAEFADLKTGRGERRAIALADGSRLVLDADSAADIDYGTGERRIALLRGRLHVEVRHGDARPFRVAALGGVAQDVGTGFDVSLQGDGALAVVTQGEILARSGGRDLPLHKDQAARWSADGAPRPLFEPPLAEASAWRYGRLVFDERPFSEVLGTLDRYAGKPIWLWNRAAAGRKVSGVVRAEGVDASLASLVRAQGLKVRNIGVAWVVY</sequence>
<dbReference type="Proteomes" id="UP001218362">
    <property type="component" value="Chromosome"/>
</dbReference>
<dbReference type="InterPro" id="IPR006860">
    <property type="entry name" value="FecR"/>
</dbReference>
<feature type="domain" description="FecR protein" evidence="1">
    <location>
        <begin position="115"/>
        <end position="206"/>
    </location>
</feature>
<name>A0AAJ6BRA2_9SPHN</name>
<dbReference type="PANTHER" id="PTHR30273:SF2">
    <property type="entry name" value="PROTEIN FECR"/>
    <property type="match status" value="1"/>
</dbReference>
<reference evidence="3" key="1">
    <citation type="submission" date="2023-03" db="EMBL/GenBank/DDBJ databases">
        <title>Andean soil-derived lignocellulolytic bacterial consortium as a source of novel taxa and putative plastic-active enzymes.</title>
        <authorList>
            <person name="Diaz-Garcia L."/>
            <person name="Chuvochina M."/>
            <person name="Feuerriegel G."/>
            <person name="Bunk B."/>
            <person name="Sproer C."/>
            <person name="Streit W.R."/>
            <person name="Rodriguez L.M."/>
            <person name="Overmann J."/>
            <person name="Jimenez D.J."/>
        </authorList>
    </citation>
    <scope>NUCLEOTIDE SEQUENCE</scope>
    <source>
        <strain evidence="3">MAG 26</strain>
    </source>
</reference>
<dbReference type="Pfam" id="PF04773">
    <property type="entry name" value="FecR"/>
    <property type="match status" value="1"/>
</dbReference>
<gene>
    <name evidence="3" type="ORF">P0Y56_08695</name>
</gene>